<evidence type="ECO:0000256" key="1">
    <source>
        <dbReference type="ARBA" id="ARBA00001917"/>
    </source>
</evidence>
<evidence type="ECO:0000313" key="12">
    <source>
        <dbReference type="Proteomes" id="UP001168821"/>
    </source>
</evidence>
<evidence type="ECO:0000256" key="2">
    <source>
        <dbReference type="ARBA" id="ARBA00003691"/>
    </source>
</evidence>
<evidence type="ECO:0000259" key="10">
    <source>
        <dbReference type="Pfam" id="PF01243"/>
    </source>
</evidence>
<evidence type="ECO:0000256" key="8">
    <source>
        <dbReference type="ARBA" id="ARBA00022643"/>
    </source>
</evidence>
<dbReference type="EMBL" id="JALNTZ010000008">
    <property type="protein sequence ID" value="KAJ3642192.1"/>
    <property type="molecule type" value="Genomic_DNA"/>
</dbReference>
<evidence type="ECO:0000256" key="6">
    <source>
        <dbReference type="ARBA" id="ARBA00012801"/>
    </source>
</evidence>
<accession>A0AA38HSZ9</accession>
<protein>
    <recommendedName>
        <fullName evidence="6">pyridoxal 5'-phosphate synthase</fullName>
        <ecNumber evidence="6">1.4.3.5</ecNumber>
    </recommendedName>
</protein>
<feature type="domain" description="Pyridoxamine 5'-phosphate oxidase N-terminal" evidence="10">
    <location>
        <begin position="46"/>
        <end position="136"/>
    </location>
</feature>
<dbReference type="InterPro" id="IPR012349">
    <property type="entry name" value="Split_barrel_FMN-bd"/>
</dbReference>
<dbReference type="PIRSF" id="PIRSF000190">
    <property type="entry name" value="Pyd_amn-ph_oxd"/>
    <property type="match status" value="1"/>
</dbReference>
<dbReference type="EC" id="1.4.3.5" evidence="6"/>
<evidence type="ECO:0000256" key="9">
    <source>
        <dbReference type="ARBA" id="ARBA00023002"/>
    </source>
</evidence>
<dbReference type="Gene3D" id="2.30.110.10">
    <property type="entry name" value="Electron Transport, Fmn-binding Protein, Chain A"/>
    <property type="match status" value="1"/>
</dbReference>
<comment type="caution">
    <text evidence="11">The sequence shown here is derived from an EMBL/GenBank/DDBJ whole genome shotgun (WGS) entry which is preliminary data.</text>
</comment>
<dbReference type="InterPro" id="IPR000659">
    <property type="entry name" value="Pyridox_Oxase"/>
</dbReference>
<dbReference type="AlphaFoldDB" id="A0AA38HSZ9"/>
<comment type="similarity">
    <text evidence="5">Belongs to the pyridoxamine 5'-phosphate oxidase family.</text>
</comment>
<name>A0AA38HSZ9_9CUCU</name>
<reference evidence="11" key="1">
    <citation type="journal article" date="2023" name="G3 (Bethesda)">
        <title>Whole genome assemblies of Zophobas morio and Tenebrio molitor.</title>
        <authorList>
            <person name="Kaur S."/>
            <person name="Stinson S.A."/>
            <person name="diCenzo G.C."/>
        </authorList>
    </citation>
    <scope>NUCLEOTIDE SEQUENCE</scope>
    <source>
        <strain evidence="11">QUZm001</strain>
    </source>
</reference>
<dbReference type="InterPro" id="IPR011576">
    <property type="entry name" value="Pyridox_Oxase_N"/>
</dbReference>
<evidence type="ECO:0000256" key="5">
    <source>
        <dbReference type="ARBA" id="ARBA00007301"/>
    </source>
</evidence>
<comment type="function">
    <text evidence="2">Catalyzes the oxidation of either pyridoxine 5'-phosphate (PNP) or pyridoxamine 5'-phosphate (PMP) into pyridoxal 5'-phosphate (PLP).</text>
</comment>
<comment type="cofactor">
    <cofactor evidence="1">
        <name>FMN</name>
        <dbReference type="ChEBI" id="CHEBI:58210"/>
    </cofactor>
</comment>
<dbReference type="PANTHER" id="PTHR10851">
    <property type="entry name" value="PYRIDOXINE-5-PHOSPHATE OXIDASE"/>
    <property type="match status" value="1"/>
</dbReference>
<evidence type="ECO:0000256" key="7">
    <source>
        <dbReference type="ARBA" id="ARBA00022630"/>
    </source>
</evidence>
<organism evidence="11 12">
    <name type="scientific">Zophobas morio</name>
    <dbReference type="NCBI Taxonomy" id="2755281"/>
    <lineage>
        <taxon>Eukaryota</taxon>
        <taxon>Metazoa</taxon>
        <taxon>Ecdysozoa</taxon>
        <taxon>Arthropoda</taxon>
        <taxon>Hexapoda</taxon>
        <taxon>Insecta</taxon>
        <taxon>Pterygota</taxon>
        <taxon>Neoptera</taxon>
        <taxon>Endopterygota</taxon>
        <taxon>Coleoptera</taxon>
        <taxon>Polyphaga</taxon>
        <taxon>Cucujiformia</taxon>
        <taxon>Tenebrionidae</taxon>
        <taxon>Zophobas</taxon>
    </lineage>
</organism>
<keyword evidence="7" id="KW-0285">Flavoprotein</keyword>
<comment type="pathway">
    <text evidence="3">Cofactor metabolism; pyridoxal 5'-phosphate salvage; pyridoxal 5'-phosphate from pyridoxamine 5'-phosphate: step 1/1.</text>
</comment>
<sequence>MFTRLFKIFLRFGSRQPYRISRIELKSSNPACLLLEWLEQAEKRGAKARAMNLATATKNGEVSSRHVAISEITDDASIVFTSQNYTSKITNIEENPQVAATILLQYEDSGVNILKQIVLTGKAVKLPHETCKEYFTKVITVSQQIRYVLTKKSEWVDCDEFNEAHDTLLTDISTKGTKLEMPDTLVAYKIVPHTLDFYYMSQHNIGDRLVFTRTNDNQWKCVRKLT</sequence>
<keyword evidence="12" id="KW-1185">Reference proteome</keyword>
<dbReference type="Proteomes" id="UP001168821">
    <property type="component" value="Unassembled WGS sequence"/>
</dbReference>
<dbReference type="GO" id="GO:0008615">
    <property type="term" value="P:pyridoxine biosynthetic process"/>
    <property type="evidence" value="ECO:0007669"/>
    <property type="project" value="InterPro"/>
</dbReference>
<evidence type="ECO:0000256" key="4">
    <source>
        <dbReference type="ARBA" id="ARBA00005037"/>
    </source>
</evidence>
<evidence type="ECO:0000256" key="3">
    <source>
        <dbReference type="ARBA" id="ARBA00004738"/>
    </source>
</evidence>
<evidence type="ECO:0000313" key="11">
    <source>
        <dbReference type="EMBL" id="KAJ3642192.1"/>
    </source>
</evidence>
<dbReference type="PANTHER" id="PTHR10851:SF4">
    <property type="entry name" value="PYRIDOXAL 5'-PHOSPHATE SYNTHASE"/>
    <property type="match status" value="1"/>
</dbReference>
<dbReference type="GO" id="GO:0010181">
    <property type="term" value="F:FMN binding"/>
    <property type="evidence" value="ECO:0007669"/>
    <property type="project" value="InterPro"/>
</dbReference>
<dbReference type="SUPFAM" id="SSF50475">
    <property type="entry name" value="FMN-binding split barrel"/>
    <property type="match status" value="1"/>
</dbReference>
<dbReference type="Pfam" id="PF01243">
    <property type="entry name" value="PNPOx_N"/>
    <property type="match status" value="1"/>
</dbReference>
<dbReference type="GO" id="GO:0004733">
    <property type="term" value="F:pyridoxamine phosphate oxidase activity"/>
    <property type="evidence" value="ECO:0007669"/>
    <property type="project" value="UniProtKB-EC"/>
</dbReference>
<keyword evidence="9" id="KW-0560">Oxidoreductase</keyword>
<proteinExistence type="inferred from homology"/>
<comment type="pathway">
    <text evidence="4">Cofactor metabolism; pyridoxal 5'-phosphate salvage; pyridoxal 5'-phosphate from pyridoxine 5'-phosphate: step 1/1.</text>
</comment>
<keyword evidence="8" id="KW-0288">FMN</keyword>
<gene>
    <name evidence="11" type="ORF">Zmor_024998</name>
</gene>